<feature type="transmembrane region" description="Helical" evidence="8">
    <location>
        <begin position="221"/>
        <end position="242"/>
    </location>
</feature>
<evidence type="ECO:0000256" key="7">
    <source>
        <dbReference type="ARBA" id="ARBA00023136"/>
    </source>
</evidence>
<proteinExistence type="inferred from homology"/>
<accession>A0A4R5YRP5</accession>
<keyword evidence="3" id="KW-0813">Transport</keyword>
<keyword evidence="4 8" id="KW-1003">Cell membrane</keyword>
<comment type="subcellular location">
    <subcellularLocation>
        <location evidence="1 8">Cell membrane</location>
        <topology evidence="1 8">Multi-pass membrane protein</topology>
    </subcellularLocation>
</comment>
<feature type="transmembrane region" description="Helical" evidence="8">
    <location>
        <begin position="190"/>
        <end position="209"/>
    </location>
</feature>
<dbReference type="PANTHER" id="PTHR30269:SF37">
    <property type="entry name" value="MEMBRANE TRANSPORTER PROTEIN"/>
    <property type="match status" value="1"/>
</dbReference>
<evidence type="ECO:0000313" key="9">
    <source>
        <dbReference type="EMBL" id="TDL46037.1"/>
    </source>
</evidence>
<keyword evidence="5 8" id="KW-0812">Transmembrane</keyword>
<evidence type="ECO:0000256" key="2">
    <source>
        <dbReference type="ARBA" id="ARBA00009142"/>
    </source>
</evidence>
<dbReference type="EMBL" id="SMZX01000001">
    <property type="protein sequence ID" value="TDL46037.1"/>
    <property type="molecule type" value="Genomic_DNA"/>
</dbReference>
<feature type="transmembrane region" description="Helical" evidence="8">
    <location>
        <begin position="31"/>
        <end position="61"/>
    </location>
</feature>
<gene>
    <name evidence="9" type="ORF">E2R54_06300</name>
</gene>
<keyword evidence="7 8" id="KW-0472">Membrane</keyword>
<evidence type="ECO:0000256" key="1">
    <source>
        <dbReference type="ARBA" id="ARBA00004651"/>
    </source>
</evidence>
<dbReference type="Proteomes" id="UP000295633">
    <property type="component" value="Unassembled WGS sequence"/>
</dbReference>
<evidence type="ECO:0000256" key="5">
    <source>
        <dbReference type="ARBA" id="ARBA00022692"/>
    </source>
</evidence>
<evidence type="ECO:0000256" key="8">
    <source>
        <dbReference type="RuleBase" id="RU363041"/>
    </source>
</evidence>
<dbReference type="RefSeq" id="WP_091357390.1">
    <property type="nucleotide sequence ID" value="NZ_SMZX01000001.1"/>
</dbReference>
<evidence type="ECO:0000256" key="6">
    <source>
        <dbReference type="ARBA" id="ARBA00022989"/>
    </source>
</evidence>
<feature type="transmembrane region" description="Helical" evidence="8">
    <location>
        <begin position="82"/>
        <end position="111"/>
    </location>
</feature>
<dbReference type="AlphaFoldDB" id="A0A4R5YRP5"/>
<sequence length="243" mass="24415">MSVEALLFLALIVFVASCLQAAIGFGLGMVAAPFVAIVDASLLPAVVIMLAIMVSAVIAVVERAALDVRGAGWALVGRVPGSILGAVLVAVVSAQAIGWLVAATVLVGVVASLRGWMPRVTRTTQVVAGGLSGVMGTATSIGGAPMALVWQGSDGPRLRGTMSAFFLVGSVVSTIALAVLGQISLHTLQVTGLLVLPAALGIVASRFAVRHLDKRRVRLVALGASLLGAVLLIGTQTAALLAG</sequence>
<reference evidence="9 10" key="1">
    <citation type="submission" date="2019-03" db="EMBL/GenBank/DDBJ databases">
        <title>Genome Sequencing and Assembly of Various Microbes Isolated from Partially Reclaimed Soil and Acid Mine Drainage (AMD) Site.</title>
        <authorList>
            <person name="Steinbock B."/>
            <person name="Bechtold R."/>
            <person name="Sevigny J.L."/>
            <person name="Thomas D."/>
            <person name="Cuthill L.R."/>
            <person name="Aveiro Johannsen E.J."/>
            <person name="Thomas K."/>
            <person name="Ghosh A."/>
        </authorList>
    </citation>
    <scope>NUCLEOTIDE SEQUENCE [LARGE SCALE GENOMIC DNA]</scope>
    <source>
        <strain evidence="9 10">F-B2</strain>
    </source>
</reference>
<comment type="similarity">
    <text evidence="2 8">Belongs to the 4-toluene sulfonate uptake permease (TSUP) (TC 2.A.102) family.</text>
</comment>
<dbReference type="PANTHER" id="PTHR30269">
    <property type="entry name" value="TRANSMEMBRANE PROTEIN YFCA"/>
    <property type="match status" value="1"/>
</dbReference>
<feature type="transmembrane region" description="Helical" evidence="8">
    <location>
        <begin position="131"/>
        <end position="150"/>
    </location>
</feature>
<dbReference type="InterPro" id="IPR052017">
    <property type="entry name" value="TSUP"/>
</dbReference>
<comment type="caution">
    <text evidence="9">The sequence shown here is derived from an EMBL/GenBank/DDBJ whole genome shotgun (WGS) entry which is preliminary data.</text>
</comment>
<dbReference type="Pfam" id="PF01925">
    <property type="entry name" value="TauE"/>
    <property type="match status" value="1"/>
</dbReference>
<evidence type="ECO:0000313" key="10">
    <source>
        <dbReference type="Proteomes" id="UP000295633"/>
    </source>
</evidence>
<feature type="transmembrane region" description="Helical" evidence="8">
    <location>
        <begin position="162"/>
        <end position="184"/>
    </location>
</feature>
<keyword evidence="6 8" id="KW-1133">Transmembrane helix</keyword>
<protein>
    <recommendedName>
        <fullName evidence="8">Probable membrane transporter protein</fullName>
    </recommendedName>
</protein>
<dbReference type="InterPro" id="IPR002781">
    <property type="entry name" value="TM_pro_TauE-like"/>
</dbReference>
<evidence type="ECO:0000256" key="3">
    <source>
        <dbReference type="ARBA" id="ARBA00022448"/>
    </source>
</evidence>
<name>A0A4R5YRP5_9MICO</name>
<dbReference type="GO" id="GO:0005886">
    <property type="term" value="C:plasma membrane"/>
    <property type="evidence" value="ECO:0007669"/>
    <property type="project" value="UniProtKB-SubCell"/>
</dbReference>
<organism evidence="9 10">
    <name type="scientific">Microbacterium oleivorans</name>
    <dbReference type="NCBI Taxonomy" id="273677"/>
    <lineage>
        <taxon>Bacteria</taxon>
        <taxon>Bacillati</taxon>
        <taxon>Actinomycetota</taxon>
        <taxon>Actinomycetes</taxon>
        <taxon>Micrococcales</taxon>
        <taxon>Microbacteriaceae</taxon>
        <taxon>Microbacterium</taxon>
    </lineage>
</organism>
<evidence type="ECO:0000256" key="4">
    <source>
        <dbReference type="ARBA" id="ARBA00022475"/>
    </source>
</evidence>